<feature type="domain" description="FAD dependent oxidoreductase" evidence="5">
    <location>
        <begin position="3"/>
        <end position="326"/>
    </location>
</feature>
<evidence type="ECO:0000256" key="3">
    <source>
        <dbReference type="ARBA" id="ARBA00022630"/>
    </source>
</evidence>
<dbReference type="Gene3D" id="3.50.50.60">
    <property type="entry name" value="FAD/NAD(P)-binding domain"/>
    <property type="match status" value="1"/>
</dbReference>
<dbReference type="SUPFAM" id="SSF51971">
    <property type="entry name" value="Nucleotide-binding domain"/>
    <property type="match status" value="1"/>
</dbReference>
<keyword evidence="3" id="KW-0285">Flavoprotein</keyword>
<dbReference type="InterPro" id="IPR036188">
    <property type="entry name" value="FAD/NAD-bd_sf"/>
</dbReference>
<dbReference type="PANTHER" id="PTHR13847">
    <property type="entry name" value="SARCOSINE DEHYDROGENASE-RELATED"/>
    <property type="match status" value="1"/>
</dbReference>
<dbReference type="InterPro" id="IPR006076">
    <property type="entry name" value="FAD-dep_OxRdtase"/>
</dbReference>
<keyword evidence="7" id="KW-1185">Reference proteome</keyword>
<organism evidence="6 7">
    <name type="scientific">Flavobacterium piscisymbiosum</name>
    <dbReference type="NCBI Taxonomy" id="2893753"/>
    <lineage>
        <taxon>Bacteria</taxon>
        <taxon>Pseudomonadati</taxon>
        <taxon>Bacteroidota</taxon>
        <taxon>Flavobacteriia</taxon>
        <taxon>Flavobacteriales</taxon>
        <taxon>Flavobacteriaceae</taxon>
        <taxon>Flavobacterium</taxon>
    </lineage>
</organism>
<dbReference type="RefSeq" id="WP_230035550.1">
    <property type="nucleotide sequence ID" value="NZ_JAJJMM010000001.1"/>
</dbReference>
<dbReference type="EMBL" id="JAJJMM010000001">
    <property type="protein sequence ID" value="MCC9063380.1"/>
    <property type="molecule type" value="Genomic_DNA"/>
</dbReference>
<comment type="caution">
    <text evidence="6">The sequence shown here is derived from an EMBL/GenBank/DDBJ whole genome shotgun (WGS) entry which is preliminary data.</text>
</comment>
<dbReference type="Proteomes" id="UP001430679">
    <property type="component" value="Unassembled WGS sequence"/>
</dbReference>
<comment type="similarity">
    <text evidence="2">Belongs to the DadA oxidoreductase family.</text>
</comment>
<name>A0ABS8MFA9_9FLAO</name>
<evidence type="ECO:0000256" key="4">
    <source>
        <dbReference type="ARBA" id="ARBA00023002"/>
    </source>
</evidence>
<evidence type="ECO:0000259" key="5">
    <source>
        <dbReference type="Pfam" id="PF01266"/>
    </source>
</evidence>
<accession>A0ABS8MFA9</accession>
<dbReference type="Pfam" id="PF01266">
    <property type="entry name" value="DAO"/>
    <property type="match status" value="1"/>
</dbReference>
<proteinExistence type="inferred from homology"/>
<keyword evidence="4" id="KW-0560">Oxidoreductase</keyword>
<dbReference type="SUPFAM" id="SSF54373">
    <property type="entry name" value="FAD-linked reductases, C-terminal domain"/>
    <property type="match status" value="1"/>
</dbReference>
<dbReference type="PANTHER" id="PTHR13847:SF286">
    <property type="entry name" value="D-AMINO ACID DEHYDROGENASE"/>
    <property type="match status" value="1"/>
</dbReference>
<protein>
    <submittedName>
        <fullName evidence="6">FAD-binding oxidoreductase</fullName>
    </submittedName>
</protein>
<dbReference type="Gene3D" id="3.30.9.10">
    <property type="entry name" value="D-Amino Acid Oxidase, subunit A, domain 2"/>
    <property type="match status" value="1"/>
</dbReference>
<evidence type="ECO:0000313" key="6">
    <source>
        <dbReference type="EMBL" id="MCC9063380.1"/>
    </source>
</evidence>
<comment type="cofactor">
    <cofactor evidence="1">
        <name>FAD</name>
        <dbReference type="ChEBI" id="CHEBI:57692"/>
    </cofactor>
</comment>
<sequence length="367" mass="42405">MLDYLIVGSGLAGISFAEAALKNNKSILIVDNMSQVSSRVAGGFYNPVILKRFSEVWNAQEQLVIMNDFYDHIENKLQTKFNFKLPILRKFFSIEEQNNWFAASDKINLAPFLSTKIISKKYKGIDSPYDYGEVLHTGYVDTMLLLDTYREYLQENNLLLNQFFDYAYIEFFDFGIQYKNIQARNIVFAEGFGLHKNPFFNYLPLDGTKGEMFVIKAPDLDLDVIMNTSVFILPLGNDLFKVGATYNWEDKTDLPTEEGKQELIDRIKEIINCDFEIVEHYGGVRPTVKDRRPLIGTHEEFKSLHILNGLGTRGVMLGPSMAKVLYDYIENEIPLTREIDIKRFHKRYLKSLISTGLRIIRNKHINV</sequence>
<reference evidence="6" key="1">
    <citation type="submission" date="2021-11" db="EMBL/GenBank/DDBJ databases">
        <title>Description of novel Flavobacterium species.</title>
        <authorList>
            <person name="Saticioglu I.B."/>
            <person name="Ay H."/>
            <person name="Altun S."/>
            <person name="Duman M."/>
        </authorList>
    </citation>
    <scope>NUCLEOTIDE SEQUENCE</scope>
    <source>
        <strain evidence="6">F-30</strain>
    </source>
</reference>
<evidence type="ECO:0000256" key="2">
    <source>
        <dbReference type="ARBA" id="ARBA00009410"/>
    </source>
</evidence>
<dbReference type="Gene3D" id="3.40.50.720">
    <property type="entry name" value="NAD(P)-binding Rossmann-like Domain"/>
    <property type="match status" value="1"/>
</dbReference>
<evidence type="ECO:0000256" key="1">
    <source>
        <dbReference type="ARBA" id="ARBA00001974"/>
    </source>
</evidence>
<evidence type="ECO:0000313" key="7">
    <source>
        <dbReference type="Proteomes" id="UP001430679"/>
    </source>
</evidence>
<gene>
    <name evidence="6" type="ORF">LNP81_10270</name>
</gene>